<dbReference type="Proteomes" id="UP000828941">
    <property type="component" value="Chromosome 12"/>
</dbReference>
<evidence type="ECO:0000313" key="1">
    <source>
        <dbReference type="EMBL" id="KAI4308261.1"/>
    </source>
</evidence>
<comment type="caution">
    <text evidence="1">The sequence shown here is derived from an EMBL/GenBank/DDBJ whole genome shotgun (WGS) entry which is preliminary data.</text>
</comment>
<organism evidence="1 2">
    <name type="scientific">Bauhinia variegata</name>
    <name type="common">Purple orchid tree</name>
    <name type="synonym">Phanera variegata</name>
    <dbReference type="NCBI Taxonomy" id="167791"/>
    <lineage>
        <taxon>Eukaryota</taxon>
        <taxon>Viridiplantae</taxon>
        <taxon>Streptophyta</taxon>
        <taxon>Embryophyta</taxon>
        <taxon>Tracheophyta</taxon>
        <taxon>Spermatophyta</taxon>
        <taxon>Magnoliopsida</taxon>
        <taxon>eudicotyledons</taxon>
        <taxon>Gunneridae</taxon>
        <taxon>Pentapetalae</taxon>
        <taxon>rosids</taxon>
        <taxon>fabids</taxon>
        <taxon>Fabales</taxon>
        <taxon>Fabaceae</taxon>
        <taxon>Cercidoideae</taxon>
        <taxon>Cercideae</taxon>
        <taxon>Bauhiniinae</taxon>
        <taxon>Bauhinia</taxon>
    </lineage>
</organism>
<reference evidence="1 2" key="1">
    <citation type="journal article" date="2022" name="DNA Res.">
        <title>Chromosomal-level genome assembly of the orchid tree Bauhinia variegata (Leguminosae; Cercidoideae) supports the allotetraploid origin hypothesis of Bauhinia.</title>
        <authorList>
            <person name="Zhong Y."/>
            <person name="Chen Y."/>
            <person name="Zheng D."/>
            <person name="Pang J."/>
            <person name="Liu Y."/>
            <person name="Luo S."/>
            <person name="Meng S."/>
            <person name="Qian L."/>
            <person name="Wei D."/>
            <person name="Dai S."/>
            <person name="Zhou R."/>
        </authorList>
    </citation>
    <scope>NUCLEOTIDE SEQUENCE [LARGE SCALE GENOMIC DNA]</scope>
    <source>
        <strain evidence="1">BV-YZ2020</strain>
    </source>
</reference>
<protein>
    <submittedName>
        <fullName evidence="1">Uncharacterized protein</fullName>
    </submittedName>
</protein>
<sequence length="93" mass="11039">MLRGWAALLQKRRGTHGKLREKRRLDLSCKPYRVPSNLVDLFLFQRSWISHPEEKGCYNIEFRHLQNSWSGFSSCYQILHGEFCSTLNMYSVD</sequence>
<proteinExistence type="predicted"/>
<accession>A0ACB9LEQ3</accession>
<keyword evidence="2" id="KW-1185">Reference proteome</keyword>
<dbReference type="EMBL" id="CM039437">
    <property type="protein sequence ID" value="KAI4308261.1"/>
    <property type="molecule type" value="Genomic_DNA"/>
</dbReference>
<gene>
    <name evidence="1" type="ORF">L6164_031354</name>
</gene>
<evidence type="ECO:0000313" key="2">
    <source>
        <dbReference type="Proteomes" id="UP000828941"/>
    </source>
</evidence>
<name>A0ACB9LEQ3_BAUVA</name>